<dbReference type="RefSeq" id="WP_039609879.1">
    <property type="nucleotide sequence ID" value="NZ_JWIC01000006.1"/>
</dbReference>
<reference evidence="2" key="1">
    <citation type="journal article" date="2012" name="Sci. Rep.">
        <title>Recruitment in the sea: bacterial genes required for inducing larval settlement in a polychaete worm.</title>
        <authorList>
            <person name="Huang Y."/>
            <person name="Callahan S."/>
            <person name="Hadfield M.G."/>
        </authorList>
    </citation>
    <scope>NUCLEOTIDE SEQUENCE</scope>
    <source>
        <strain evidence="2">HI1</strain>
    </source>
</reference>
<evidence type="ECO:0000313" key="2">
    <source>
        <dbReference type="EMBL" id="AHX39635.1"/>
    </source>
</evidence>
<evidence type="ECO:0000313" key="4">
    <source>
        <dbReference type="Proteomes" id="UP000031327"/>
    </source>
</evidence>
<accession>A0A023PYQ2</accession>
<name>A0A023PYQ2_9GAMM</name>
<feature type="signal peptide" evidence="1">
    <location>
        <begin position="1"/>
        <end position="20"/>
    </location>
</feature>
<reference evidence="2" key="2">
    <citation type="journal article" date="2014" name="Science">
        <title>Marine tubeworm metamorphosis induced by arrays of bacterial phage tail-like structures.</title>
        <authorList>
            <person name="Shikuma N.J."/>
            <person name="Pilhofer M."/>
            <person name="Weiss G.L."/>
            <person name="Hadfield M.G."/>
            <person name="Jensen G.J."/>
            <person name="Newman D.K."/>
        </authorList>
    </citation>
    <scope>NUCLEOTIDE SEQUENCE</scope>
    <source>
        <strain evidence="2">HI1</strain>
    </source>
</reference>
<dbReference type="OrthoDB" id="6219137at2"/>
<dbReference type="Pfam" id="PF11949">
    <property type="entry name" value="DUF3466"/>
    <property type="match status" value="1"/>
</dbReference>
<dbReference type="AlphaFoldDB" id="A0A023PYQ2"/>
<evidence type="ECO:0008006" key="5">
    <source>
        <dbReference type="Google" id="ProtNLM"/>
    </source>
</evidence>
<evidence type="ECO:0000313" key="3">
    <source>
        <dbReference type="EMBL" id="KID56815.1"/>
    </source>
</evidence>
<evidence type="ECO:0000256" key="1">
    <source>
        <dbReference type="SAM" id="SignalP"/>
    </source>
</evidence>
<organism evidence="2">
    <name type="scientific">Pseudoalteromonas luteoviolacea</name>
    <dbReference type="NCBI Taxonomy" id="43657"/>
    <lineage>
        <taxon>Bacteria</taxon>
        <taxon>Pseudomonadati</taxon>
        <taxon>Pseudomonadota</taxon>
        <taxon>Gammaproteobacteria</taxon>
        <taxon>Alteromonadales</taxon>
        <taxon>Pseudoalteromonadaceae</taxon>
        <taxon>Pseudoalteromonas</taxon>
    </lineage>
</organism>
<proteinExistence type="predicted"/>
<dbReference type="EMBL" id="KF724687">
    <property type="protein sequence ID" value="AHX39635.1"/>
    <property type="molecule type" value="Genomic_DNA"/>
</dbReference>
<dbReference type="InterPro" id="IPR022562">
    <property type="entry name" value="DUF3466"/>
</dbReference>
<protein>
    <recommendedName>
        <fullName evidence="5">DUF3466 family protein</fullName>
    </recommendedName>
</protein>
<sequence length="575" mass="64308">MRYSLLATSIGLCFSGQLFAATYQLTELPSHSTSTNTLVIDANESGEAVGRATGLFDLKIDTTYIDFNDDNLKNDYNNFKDARERIDDPINFTLDDIENNNAAATDPDAHDFIRSYLNQRSGNAEFQKLNSSASLLYSTTTADEKVLFDVERDYTNNELSRSVVSYINGVASDGAMVGWGSAPYSKRTDFTKDGESEPTVFFERTFSSRGVFITPGGEVIELPPAFVGEYGGFSIANHIEKLDDGTYLVVGQSSIDVAIDGQQRFDDLCKGENEPVNVCVWELQNGSIYYNRHAYQWKLDANFNLVEGESKILGLGIEREENEERIHLGTALSANQSGYAVGHSQTRKDGDFISRQRAGYYKDGKFTQIIDHDKIYEASRGVDINNNNIVIGYRFNELSTFQQVKGYYYDINNQSFTEMESFFNSSDMYPRDINDAGYIVGQAEAEDIGDTPRREAFLYNIETAELQNLNDLIPCKSADFPYRIGDAVKITEDNKIYAIATKTVKRRDSLGNVTKNSAGEDEYESVSVPVLLTRTGGQPDTCPVEEAETYERSSASFGMLGFLALPLLMLRRRRN</sequence>
<gene>
    <name evidence="3" type="ORF">JF50_13005</name>
</gene>
<reference evidence="3 4" key="3">
    <citation type="submission" date="2014-12" db="EMBL/GenBank/DDBJ databases">
        <title>Draft Genome Sequence of Pseudoalteromonas luteoviolacea HI1.</title>
        <authorList>
            <person name="Asahina A.Y."/>
            <person name="Hadfield M.G."/>
        </authorList>
    </citation>
    <scope>NUCLEOTIDE SEQUENCE [LARGE SCALE GENOMIC DNA]</scope>
    <source>
        <strain evidence="3 4">HI1</strain>
    </source>
</reference>
<feature type="chain" id="PRO_5007368227" description="DUF3466 family protein" evidence="1">
    <location>
        <begin position="21"/>
        <end position="575"/>
    </location>
</feature>
<keyword evidence="1" id="KW-0732">Signal</keyword>
<dbReference type="EMBL" id="JWIC01000006">
    <property type="protein sequence ID" value="KID56815.1"/>
    <property type="molecule type" value="Genomic_DNA"/>
</dbReference>
<dbReference type="Proteomes" id="UP000031327">
    <property type="component" value="Unassembled WGS sequence"/>
</dbReference>